<sequence length="634" mass="66799">MAPRSLFLAVPVVFSLSGTQPLQAAAAGDLEKSLQRPEMLPFLPFLWKNEGLLFTDILLQKLLLPFGLTSPYTNLFLTDAIRTIANDLDFSDDSSRRLRGRRLQASESPRETIRAFTKSLHGALGGNVFDLGFADQLIDELPSSVSEQLASVTEAFGSEILRILADAENPASVIIQQLVAPFEGDGIPFLVGAETSDDTSYAPRALQEVESLATPSTGPNDDDQKDTAAAALMKMIEAALGDFNTSSGASSAEPLELSSAQENLSARAAVVGVAHEIGQEFGVAELYANLAGAFCDEFLIPSGLVKEVAALILKAKAAMGEGDLSMLNPVSLLVGIIGSKTGDDVDLQDLLAFAAEIGRALGSEKFYVSLAKSFFCTFLVPFKLDKVVTELLLEKKEALLKAAAVKAFLLTKTSAKAFAAALLTPKALAALALKSSDLLKLPLLMGGGLDKFVLGGVDKFDLPKIPILLGGIKFLYPEACLKILAHALQIGEKFGKGLLYMAVSKAVVHTVLDPLGLTEVVASLFAAKFEKTGGGSWPFSGPARTVTIIQGESADKASKESILAIARHAGDVTGNGDLYASLMSFFVDNVLDPLGLTQSVADAVHDGVATMSTAGANVSLTDIIENLVVAVYTS</sequence>
<keyword evidence="3" id="KW-1185">Reference proteome</keyword>
<dbReference type="RefSeq" id="XP_029218159.1">
    <property type="nucleotide sequence ID" value="XM_029365675.1"/>
</dbReference>
<dbReference type="AlphaFoldDB" id="A0A2A9MFJ7"/>
<organism evidence="2 3">
    <name type="scientific">Besnoitia besnoiti</name>
    <name type="common">Apicomplexan protozoan</name>
    <dbReference type="NCBI Taxonomy" id="94643"/>
    <lineage>
        <taxon>Eukaryota</taxon>
        <taxon>Sar</taxon>
        <taxon>Alveolata</taxon>
        <taxon>Apicomplexa</taxon>
        <taxon>Conoidasida</taxon>
        <taxon>Coccidia</taxon>
        <taxon>Eucoccidiorida</taxon>
        <taxon>Eimeriorina</taxon>
        <taxon>Sarcocystidae</taxon>
        <taxon>Besnoitia</taxon>
    </lineage>
</organism>
<dbReference type="VEuPathDB" id="ToxoDB:BESB_073020"/>
<dbReference type="GeneID" id="40312228"/>
<evidence type="ECO:0000313" key="3">
    <source>
        <dbReference type="Proteomes" id="UP000224006"/>
    </source>
</evidence>
<protein>
    <submittedName>
        <fullName evidence="2">Uncharacterized protein</fullName>
    </submittedName>
</protein>
<reference evidence="2 3" key="1">
    <citation type="submission" date="2017-09" db="EMBL/GenBank/DDBJ databases">
        <title>Genome sequencing of Besnoitia besnoiti strain Bb-Ger1.</title>
        <authorList>
            <person name="Schares G."/>
            <person name="Venepally P."/>
            <person name="Lorenzi H.A."/>
        </authorList>
    </citation>
    <scope>NUCLEOTIDE SEQUENCE [LARGE SCALE GENOMIC DNA]</scope>
    <source>
        <strain evidence="2 3">Bb-Ger1</strain>
    </source>
</reference>
<evidence type="ECO:0000313" key="2">
    <source>
        <dbReference type="EMBL" id="PFH34150.1"/>
    </source>
</evidence>
<dbReference type="Proteomes" id="UP000224006">
    <property type="component" value="Unassembled WGS sequence"/>
</dbReference>
<feature type="chain" id="PRO_5012111801" evidence="1">
    <location>
        <begin position="25"/>
        <end position="634"/>
    </location>
</feature>
<accession>A0A2A9MFJ7</accession>
<keyword evidence="1" id="KW-0732">Signal</keyword>
<dbReference type="EMBL" id="NWUJ01000007">
    <property type="protein sequence ID" value="PFH34150.1"/>
    <property type="molecule type" value="Genomic_DNA"/>
</dbReference>
<comment type="caution">
    <text evidence="2">The sequence shown here is derived from an EMBL/GenBank/DDBJ whole genome shotgun (WGS) entry which is preliminary data.</text>
</comment>
<gene>
    <name evidence="2" type="ORF">BESB_073020</name>
</gene>
<feature type="signal peptide" evidence="1">
    <location>
        <begin position="1"/>
        <end position="24"/>
    </location>
</feature>
<evidence type="ECO:0000256" key="1">
    <source>
        <dbReference type="SAM" id="SignalP"/>
    </source>
</evidence>
<dbReference type="KEGG" id="bbes:BESB_073020"/>
<dbReference type="OrthoDB" id="330810at2759"/>
<name>A0A2A9MFJ7_BESBE</name>
<proteinExistence type="predicted"/>